<dbReference type="EMBL" id="GEDC01021937">
    <property type="protein sequence ID" value="JAS15361.1"/>
    <property type="molecule type" value="Transcribed_RNA"/>
</dbReference>
<sequence>LCKRTKHLPAKMAGLFRSLLVPFGVYSTAYLFGTLYGLVFLFSLLVKIIENRSFNVLNINQRKVRPECLDNPDFGRHMYAKLENITLHYVEKGDRDKPLILFLHGFPDFWYSWRHQLMEFSKEYWTVAVDLRGFGESEKPKQSYKYHMKYVIQDIKQLIEYLGKDKCILITH</sequence>
<feature type="non-terminal residue" evidence="3">
    <location>
        <position position="172"/>
    </location>
</feature>
<protein>
    <recommendedName>
        <fullName evidence="2">AB hydrolase-1 domain-containing protein</fullName>
    </recommendedName>
</protein>
<dbReference type="Gene3D" id="3.40.50.1820">
    <property type="entry name" value="alpha/beta hydrolase"/>
    <property type="match status" value="1"/>
</dbReference>
<reference evidence="3" key="1">
    <citation type="submission" date="2015-12" db="EMBL/GenBank/DDBJ databases">
        <title>De novo transcriptome assembly of four potential Pierce s Disease insect vectors from Arizona vineyards.</title>
        <authorList>
            <person name="Tassone E.E."/>
        </authorList>
    </citation>
    <scope>NUCLEOTIDE SEQUENCE</scope>
</reference>
<dbReference type="AlphaFoldDB" id="A0A1B6CPR3"/>
<evidence type="ECO:0000313" key="3">
    <source>
        <dbReference type="EMBL" id="JAS15361.1"/>
    </source>
</evidence>
<organism evidence="3">
    <name type="scientific">Clastoptera arizonana</name>
    <name type="common">Arizona spittle bug</name>
    <dbReference type="NCBI Taxonomy" id="38151"/>
    <lineage>
        <taxon>Eukaryota</taxon>
        <taxon>Metazoa</taxon>
        <taxon>Ecdysozoa</taxon>
        <taxon>Arthropoda</taxon>
        <taxon>Hexapoda</taxon>
        <taxon>Insecta</taxon>
        <taxon>Pterygota</taxon>
        <taxon>Neoptera</taxon>
        <taxon>Paraneoptera</taxon>
        <taxon>Hemiptera</taxon>
        <taxon>Auchenorrhyncha</taxon>
        <taxon>Cercopoidea</taxon>
        <taxon>Clastopteridae</taxon>
        <taxon>Clastoptera</taxon>
    </lineage>
</organism>
<accession>A0A1B6CPR3</accession>
<gene>
    <name evidence="3" type="ORF">g.24094</name>
</gene>
<feature type="transmembrane region" description="Helical" evidence="1">
    <location>
        <begin position="20"/>
        <end position="46"/>
    </location>
</feature>
<proteinExistence type="predicted"/>
<feature type="domain" description="AB hydrolase-1" evidence="2">
    <location>
        <begin position="98"/>
        <end position="171"/>
    </location>
</feature>
<evidence type="ECO:0000256" key="1">
    <source>
        <dbReference type="SAM" id="Phobius"/>
    </source>
</evidence>
<feature type="non-terminal residue" evidence="3">
    <location>
        <position position="1"/>
    </location>
</feature>
<dbReference type="InterPro" id="IPR029058">
    <property type="entry name" value="AB_hydrolase_fold"/>
</dbReference>
<dbReference type="Pfam" id="PF00561">
    <property type="entry name" value="Abhydrolase_1"/>
    <property type="match status" value="1"/>
</dbReference>
<dbReference type="GO" id="GO:0004301">
    <property type="term" value="F:epoxide hydrolase activity"/>
    <property type="evidence" value="ECO:0007669"/>
    <property type="project" value="UniProtKB-ARBA"/>
</dbReference>
<name>A0A1B6CPR3_9HEMI</name>
<keyword evidence="1" id="KW-0472">Membrane</keyword>
<evidence type="ECO:0000259" key="2">
    <source>
        <dbReference type="Pfam" id="PF00561"/>
    </source>
</evidence>
<dbReference type="PANTHER" id="PTHR43329">
    <property type="entry name" value="EPOXIDE HYDROLASE"/>
    <property type="match status" value="1"/>
</dbReference>
<keyword evidence="1" id="KW-0812">Transmembrane</keyword>
<dbReference type="InterPro" id="IPR000073">
    <property type="entry name" value="AB_hydrolase_1"/>
</dbReference>
<dbReference type="SUPFAM" id="SSF53474">
    <property type="entry name" value="alpha/beta-Hydrolases"/>
    <property type="match status" value="1"/>
</dbReference>
<keyword evidence="1" id="KW-1133">Transmembrane helix</keyword>